<dbReference type="eggNOG" id="ENOG50325IX">
    <property type="taxonomic scope" value="Bacteria"/>
</dbReference>
<dbReference type="AlphaFoldDB" id="E7RP00"/>
<name>E7RP00_9BACT</name>
<evidence type="ECO:0000313" key="2">
    <source>
        <dbReference type="Proteomes" id="UP000005580"/>
    </source>
</evidence>
<keyword evidence="2" id="KW-1185">Reference proteome</keyword>
<reference evidence="1" key="1">
    <citation type="submission" date="2011-01" db="EMBL/GenBank/DDBJ databases">
        <authorList>
            <person name="Muzny D."/>
            <person name="Qin X."/>
            <person name="Buhay C."/>
            <person name="Dugan-Rocha S."/>
            <person name="Ding Y."/>
            <person name="Chen G."/>
            <person name="Hawes A."/>
            <person name="Holder M."/>
            <person name="Jhangiani S."/>
            <person name="Johnson A."/>
            <person name="Khan Z."/>
            <person name="Li Z."/>
            <person name="Liu W."/>
            <person name="Liu X."/>
            <person name="Perez L."/>
            <person name="Shen H."/>
            <person name="Wang Q."/>
            <person name="Watt J."/>
            <person name="Xi L."/>
            <person name="Xin Y."/>
            <person name="Zhou J."/>
            <person name="Deng J."/>
            <person name="Jiang H."/>
            <person name="Liu Y."/>
            <person name="Qu J."/>
            <person name="Song X.-Z."/>
            <person name="Zhang L."/>
            <person name="Villasana D."/>
            <person name="Johnson A."/>
            <person name="Liu J."/>
            <person name="Liyanage D."/>
            <person name="Lorensuhewa L."/>
            <person name="Robinson T."/>
            <person name="Song A."/>
            <person name="Song B.-B."/>
            <person name="Dinh H."/>
            <person name="Thornton R."/>
            <person name="Coyle M."/>
            <person name="Francisco L."/>
            <person name="Jackson L."/>
            <person name="Javaid M."/>
            <person name="Korchina V."/>
            <person name="Kovar C."/>
            <person name="Mata R."/>
            <person name="Mathew T."/>
            <person name="Ngo R."/>
            <person name="Nguyen L."/>
            <person name="Nguyen N."/>
            <person name="Okwuonu G."/>
            <person name="Ongeri F."/>
            <person name="Pham C."/>
            <person name="Simmons D."/>
            <person name="Wilczek-Boney K."/>
            <person name="Hale W."/>
            <person name="Jakkamsetti A."/>
            <person name="Pham P."/>
            <person name="Ruth R."/>
            <person name="San Lucas F."/>
            <person name="Warren J."/>
            <person name="Zhang J."/>
            <person name="Zhao Z."/>
            <person name="Zhou C."/>
            <person name="Zhu D."/>
            <person name="Lee S."/>
            <person name="Bess C."/>
            <person name="Blankenburg K."/>
            <person name="Forbes L."/>
            <person name="Fu Q."/>
            <person name="Gubbala S."/>
            <person name="Hirani K."/>
            <person name="Jayaseelan J.C."/>
            <person name="Lara F."/>
            <person name="Munidasa M."/>
            <person name="Palculict T."/>
            <person name="Patil S."/>
            <person name="Pu L.-L."/>
            <person name="Saada N."/>
            <person name="Tang L."/>
            <person name="Weissenberger G."/>
            <person name="Zhu Y."/>
            <person name="Hemphill L."/>
            <person name="Shang Y."/>
            <person name="Youmans B."/>
            <person name="Ayvaz T."/>
            <person name="Ross M."/>
            <person name="Santibanez J."/>
            <person name="Aqrawi P."/>
            <person name="Gross S."/>
            <person name="Joshi V."/>
            <person name="Fowler G."/>
            <person name="Nazareth L."/>
            <person name="Reid J."/>
            <person name="Worley K."/>
            <person name="Petrosino J."/>
            <person name="Highlander S."/>
            <person name="Gibbs R."/>
        </authorList>
    </citation>
    <scope>NUCLEOTIDE SEQUENCE [LARGE SCALE GENOMIC DNA]</scope>
    <source>
        <strain evidence="1">ATCC 33269</strain>
    </source>
</reference>
<dbReference type="Proteomes" id="UP000005580">
    <property type="component" value="Unassembled WGS sequence"/>
</dbReference>
<dbReference type="STRING" id="28134.SAMN05444288_0074"/>
<gene>
    <name evidence="1" type="ORF">HMPREF0663_10901</name>
</gene>
<protein>
    <submittedName>
        <fullName evidence="1">Uncharacterized protein</fullName>
    </submittedName>
</protein>
<organism evidence="1 2">
    <name type="scientific">Hoylesella oralis ATCC 33269</name>
    <dbReference type="NCBI Taxonomy" id="873533"/>
    <lineage>
        <taxon>Bacteria</taxon>
        <taxon>Pseudomonadati</taxon>
        <taxon>Bacteroidota</taxon>
        <taxon>Bacteroidia</taxon>
        <taxon>Bacteroidales</taxon>
        <taxon>Prevotellaceae</taxon>
        <taxon>Hoylesella</taxon>
    </lineage>
</organism>
<dbReference type="HOGENOM" id="CLU_1073036_0_0_10"/>
<comment type="caution">
    <text evidence="1">The sequence shown here is derived from an EMBL/GenBank/DDBJ whole genome shotgun (WGS) entry which is preliminary data.</text>
</comment>
<dbReference type="InterPro" id="IPR021822">
    <property type="entry name" value="DUF3405"/>
</dbReference>
<dbReference type="EMBL" id="AEPE02000003">
    <property type="protein sequence ID" value="EFZ37443.1"/>
    <property type="molecule type" value="Genomic_DNA"/>
</dbReference>
<sequence length="248" mass="29749">MKVAVLFLAHFIEDSVILKYEKLRRELTKEYDLYWVLHTDSGIDYQSLLDRNINVFTFNLNQLNKLNYSPISERLYGSEHFIMEYFFHQHPEYEYYWEIEYDVIFTGNWNVLFSAFKNSDADLLSSHIEIYEDGVNSRWDWWNVISFSEEDKVEKEKLVKSFNPIYRISARALRFLDEYLQKDNNGGFYELIMATPLYHHGFKLIDFGGTGKFVQEGFRNRFYVQGRGCSQWNNEMGARLFLKKKSEL</sequence>
<accession>E7RP00</accession>
<dbReference type="Pfam" id="PF11885">
    <property type="entry name" value="DUF3405"/>
    <property type="match status" value="1"/>
</dbReference>
<dbReference type="RefSeq" id="WP_004368118.1">
    <property type="nucleotide sequence ID" value="NZ_GL833116.1"/>
</dbReference>
<proteinExistence type="predicted"/>
<evidence type="ECO:0000313" key="1">
    <source>
        <dbReference type="EMBL" id="EFZ37443.1"/>
    </source>
</evidence>